<gene>
    <name evidence="1" type="ORF">OKW52_10335</name>
</gene>
<dbReference type="EMBL" id="JAPDFL010000001">
    <property type="protein sequence ID" value="MCW1932643.1"/>
    <property type="molecule type" value="Genomic_DNA"/>
</dbReference>
<proteinExistence type="predicted"/>
<reference evidence="1 2" key="1">
    <citation type="submission" date="2022-10" db="EMBL/GenBank/DDBJ databases">
        <title>Pararhodobacter sp. nov., isolated from marine algae.</title>
        <authorList>
            <person name="Choi B.J."/>
            <person name="Kim J.M."/>
            <person name="Lee J.K."/>
            <person name="Choi D.G."/>
            <person name="Jeon C.O."/>
        </authorList>
    </citation>
    <scope>NUCLEOTIDE SEQUENCE [LARGE SCALE GENOMIC DNA]</scope>
    <source>
        <strain evidence="1 2">ZQ420</strain>
    </source>
</reference>
<accession>A0ABT3GYP0</accession>
<evidence type="ECO:0000313" key="2">
    <source>
        <dbReference type="Proteomes" id="UP001208938"/>
    </source>
</evidence>
<keyword evidence="2" id="KW-1185">Reference proteome</keyword>
<sequence length="81" mass="8787">MTALARRAGILCNDTRFRLFVAQRITQPGGPVTATAAAEYLRGQCGITSRRALDTDSAAAARFAALCTDFDAWRGRIPTQR</sequence>
<name>A0ABT3GYP0_9RHOB</name>
<protein>
    <submittedName>
        <fullName evidence="1">Uncharacterized protein</fullName>
    </submittedName>
</protein>
<organism evidence="1 2">
    <name type="scientific">Pararhodobacter zhoushanensis</name>
    <dbReference type="NCBI Taxonomy" id="2479545"/>
    <lineage>
        <taxon>Bacteria</taxon>
        <taxon>Pseudomonadati</taxon>
        <taxon>Pseudomonadota</taxon>
        <taxon>Alphaproteobacteria</taxon>
        <taxon>Rhodobacterales</taxon>
        <taxon>Paracoccaceae</taxon>
        <taxon>Pararhodobacter</taxon>
    </lineage>
</organism>
<dbReference type="Proteomes" id="UP001208938">
    <property type="component" value="Unassembled WGS sequence"/>
</dbReference>
<comment type="caution">
    <text evidence="1">The sequence shown here is derived from an EMBL/GenBank/DDBJ whole genome shotgun (WGS) entry which is preliminary data.</text>
</comment>
<dbReference type="RefSeq" id="WP_264505627.1">
    <property type="nucleotide sequence ID" value="NZ_JAPDFL010000001.1"/>
</dbReference>
<evidence type="ECO:0000313" key="1">
    <source>
        <dbReference type="EMBL" id="MCW1932643.1"/>
    </source>
</evidence>